<comment type="similarity">
    <text evidence="2 5">Belongs to the 1-acyl-sn-glycerol-3-phosphate acyltransferase family.</text>
</comment>
<feature type="transmembrane region" description="Helical" evidence="6">
    <location>
        <begin position="168"/>
        <end position="186"/>
    </location>
</feature>
<comment type="domain">
    <text evidence="5">The HXXXXD motif is essential for acyltransferase activity and may constitute the binding site for the phosphate moiety of the glycerol-3-phosphate.</text>
</comment>
<keyword evidence="9" id="KW-1185">Reference proteome</keyword>
<evidence type="ECO:0000256" key="5">
    <source>
        <dbReference type="RuleBase" id="RU361267"/>
    </source>
</evidence>
<evidence type="ECO:0000256" key="3">
    <source>
        <dbReference type="ARBA" id="ARBA00022679"/>
    </source>
</evidence>
<dbReference type="PANTHER" id="PTHR10434:SF11">
    <property type="entry name" value="1-ACYL-SN-GLYCEROL-3-PHOSPHATE ACYLTRANSFERASE"/>
    <property type="match status" value="1"/>
</dbReference>
<evidence type="ECO:0000259" key="7">
    <source>
        <dbReference type="SMART" id="SM00563"/>
    </source>
</evidence>
<keyword evidence="4 5" id="KW-0012">Acyltransferase</keyword>
<accession>A0A9P0DZZ8</accession>
<feature type="transmembrane region" description="Helical" evidence="6">
    <location>
        <begin position="47"/>
        <end position="64"/>
    </location>
</feature>
<evidence type="ECO:0000256" key="1">
    <source>
        <dbReference type="ARBA" id="ARBA00004728"/>
    </source>
</evidence>
<keyword evidence="3 5" id="KW-0808">Transferase</keyword>
<dbReference type="GO" id="GO:0005783">
    <property type="term" value="C:endoplasmic reticulum"/>
    <property type="evidence" value="ECO:0007669"/>
    <property type="project" value="TreeGrafter"/>
</dbReference>
<name>A0A9P0DZZ8_NEZVI</name>
<dbReference type="Proteomes" id="UP001152798">
    <property type="component" value="Chromosome 1"/>
</dbReference>
<dbReference type="NCBIfam" id="TIGR00530">
    <property type="entry name" value="AGP_acyltrn"/>
    <property type="match status" value="1"/>
</dbReference>
<keyword evidence="5" id="KW-1208">Phospholipid metabolism</keyword>
<dbReference type="EC" id="2.3.1.51" evidence="5"/>
<feature type="transmembrane region" description="Helical" evidence="6">
    <location>
        <begin position="237"/>
        <end position="256"/>
    </location>
</feature>
<sequence>MLLEVGITHHETLSHLLVAEEVTNSSENFPLRGCYSSMIGVNDVMRFEVILPITIIIVILSPLVPNVKLRYYTCYLCYILMFSLASILSSPIILMRPRNVDNIRIIGTALKHFSKVIGIKWELRNGKVLRKNQIAVIIANHQSMLDTMGMFDILDDMGKFTVILKKELLYAIPFGPMAWLTGLVFVDRNNRTVARNNMNTAANVMKKQKTKLWIYPEGTRNKEAKDILPFKSGGFRIAIELGVPIIPIVFSPYYFIDSKNKIFSKGKIIISVLEPISTEGLTSNDIQAVKEHVHKLISDEFQKLKKETTVTVQQYNLINGDCK</sequence>
<organism evidence="8 9">
    <name type="scientific">Nezara viridula</name>
    <name type="common">Southern green stink bug</name>
    <name type="synonym">Cimex viridulus</name>
    <dbReference type="NCBI Taxonomy" id="85310"/>
    <lineage>
        <taxon>Eukaryota</taxon>
        <taxon>Metazoa</taxon>
        <taxon>Ecdysozoa</taxon>
        <taxon>Arthropoda</taxon>
        <taxon>Hexapoda</taxon>
        <taxon>Insecta</taxon>
        <taxon>Pterygota</taxon>
        <taxon>Neoptera</taxon>
        <taxon>Paraneoptera</taxon>
        <taxon>Hemiptera</taxon>
        <taxon>Heteroptera</taxon>
        <taxon>Panheteroptera</taxon>
        <taxon>Pentatomomorpha</taxon>
        <taxon>Pentatomoidea</taxon>
        <taxon>Pentatomidae</taxon>
        <taxon>Pentatominae</taxon>
        <taxon>Nezara</taxon>
    </lineage>
</organism>
<dbReference type="AlphaFoldDB" id="A0A9P0DZZ8"/>
<dbReference type="SUPFAM" id="SSF69593">
    <property type="entry name" value="Glycerol-3-phosphate (1)-acyltransferase"/>
    <property type="match status" value="1"/>
</dbReference>
<dbReference type="OrthoDB" id="202234at2759"/>
<evidence type="ECO:0000313" key="9">
    <source>
        <dbReference type="Proteomes" id="UP001152798"/>
    </source>
</evidence>
<evidence type="ECO:0000256" key="6">
    <source>
        <dbReference type="SAM" id="Phobius"/>
    </source>
</evidence>
<comment type="catalytic activity">
    <reaction evidence="5">
        <text>a 1-acyl-sn-glycero-3-phosphate + an acyl-CoA = a 1,2-diacyl-sn-glycero-3-phosphate + CoA</text>
        <dbReference type="Rhea" id="RHEA:19709"/>
        <dbReference type="ChEBI" id="CHEBI:57287"/>
        <dbReference type="ChEBI" id="CHEBI:57970"/>
        <dbReference type="ChEBI" id="CHEBI:58342"/>
        <dbReference type="ChEBI" id="CHEBI:58608"/>
        <dbReference type="EC" id="2.3.1.51"/>
    </reaction>
</comment>
<keyword evidence="6" id="KW-0472">Membrane</keyword>
<dbReference type="SMART" id="SM00563">
    <property type="entry name" value="PlsC"/>
    <property type="match status" value="1"/>
</dbReference>
<proteinExistence type="inferred from homology"/>
<feature type="domain" description="Phospholipid/glycerol acyltransferase" evidence="7">
    <location>
        <begin position="135"/>
        <end position="253"/>
    </location>
</feature>
<dbReference type="EMBL" id="OV725077">
    <property type="protein sequence ID" value="CAH1389902.1"/>
    <property type="molecule type" value="Genomic_DNA"/>
</dbReference>
<dbReference type="GO" id="GO:0003841">
    <property type="term" value="F:1-acylglycerol-3-phosphate O-acyltransferase activity"/>
    <property type="evidence" value="ECO:0007669"/>
    <property type="project" value="UniProtKB-UniRule"/>
</dbReference>
<feature type="transmembrane region" description="Helical" evidence="6">
    <location>
        <begin position="70"/>
        <end position="94"/>
    </location>
</feature>
<protein>
    <recommendedName>
        <fullName evidence="5">1-acyl-sn-glycerol-3-phosphate acyltransferase</fullName>
        <ecNumber evidence="5">2.3.1.51</ecNumber>
    </recommendedName>
</protein>
<evidence type="ECO:0000256" key="4">
    <source>
        <dbReference type="ARBA" id="ARBA00023315"/>
    </source>
</evidence>
<keyword evidence="6" id="KW-1133">Transmembrane helix</keyword>
<keyword evidence="6" id="KW-0812">Transmembrane</keyword>
<keyword evidence="5" id="KW-0443">Lipid metabolism</keyword>
<dbReference type="Pfam" id="PF01553">
    <property type="entry name" value="Acyltransferase"/>
    <property type="match status" value="1"/>
</dbReference>
<comment type="pathway">
    <text evidence="1">Phospholipid metabolism; CDP-diacylglycerol biosynthesis; CDP-diacylglycerol from sn-glycerol 3-phosphate: step 2/3.</text>
</comment>
<dbReference type="InterPro" id="IPR002123">
    <property type="entry name" value="Plipid/glycerol_acylTrfase"/>
</dbReference>
<evidence type="ECO:0000256" key="2">
    <source>
        <dbReference type="ARBA" id="ARBA00008655"/>
    </source>
</evidence>
<dbReference type="GO" id="GO:0006654">
    <property type="term" value="P:phosphatidic acid biosynthetic process"/>
    <property type="evidence" value="ECO:0007669"/>
    <property type="project" value="TreeGrafter"/>
</dbReference>
<reference evidence="8" key="1">
    <citation type="submission" date="2022-01" db="EMBL/GenBank/DDBJ databases">
        <authorList>
            <person name="King R."/>
        </authorList>
    </citation>
    <scope>NUCLEOTIDE SEQUENCE</scope>
</reference>
<keyword evidence="5" id="KW-0444">Lipid biosynthesis</keyword>
<keyword evidence="5" id="KW-0594">Phospholipid biosynthesis</keyword>
<dbReference type="PANTHER" id="PTHR10434">
    <property type="entry name" value="1-ACYL-SN-GLYCEROL-3-PHOSPHATE ACYLTRANSFERASE"/>
    <property type="match status" value="1"/>
</dbReference>
<dbReference type="InterPro" id="IPR004552">
    <property type="entry name" value="AGP_acyltrans"/>
</dbReference>
<gene>
    <name evidence="8" type="ORF">NEZAVI_LOCUS1195</name>
</gene>
<evidence type="ECO:0000313" key="8">
    <source>
        <dbReference type="EMBL" id="CAH1389902.1"/>
    </source>
</evidence>
<dbReference type="GO" id="GO:0016020">
    <property type="term" value="C:membrane"/>
    <property type="evidence" value="ECO:0007669"/>
    <property type="project" value="InterPro"/>
</dbReference>
<dbReference type="CDD" id="cd07989">
    <property type="entry name" value="LPLAT_AGPAT-like"/>
    <property type="match status" value="1"/>
</dbReference>